<organism evidence="1 2">
    <name type="scientific">Trichonephila clavipes</name>
    <name type="common">Golden silk orbweaver</name>
    <name type="synonym">Nephila clavipes</name>
    <dbReference type="NCBI Taxonomy" id="2585209"/>
    <lineage>
        <taxon>Eukaryota</taxon>
        <taxon>Metazoa</taxon>
        <taxon>Ecdysozoa</taxon>
        <taxon>Arthropoda</taxon>
        <taxon>Chelicerata</taxon>
        <taxon>Arachnida</taxon>
        <taxon>Araneae</taxon>
        <taxon>Araneomorphae</taxon>
        <taxon>Entelegynae</taxon>
        <taxon>Araneoidea</taxon>
        <taxon>Nephilidae</taxon>
        <taxon>Trichonephila</taxon>
    </lineage>
</organism>
<evidence type="ECO:0000313" key="2">
    <source>
        <dbReference type="Proteomes" id="UP000887159"/>
    </source>
</evidence>
<evidence type="ECO:0000313" key="1">
    <source>
        <dbReference type="EMBL" id="GFX91510.1"/>
    </source>
</evidence>
<dbReference type="Proteomes" id="UP000887159">
    <property type="component" value="Unassembled WGS sequence"/>
</dbReference>
<protein>
    <submittedName>
        <fullName evidence="1">Uncharacterized protein</fullName>
    </submittedName>
</protein>
<reference evidence="1" key="1">
    <citation type="submission" date="2020-08" db="EMBL/GenBank/DDBJ databases">
        <title>Multicomponent nature underlies the extraordinary mechanical properties of spider dragline silk.</title>
        <authorList>
            <person name="Kono N."/>
            <person name="Nakamura H."/>
            <person name="Mori M."/>
            <person name="Yoshida Y."/>
            <person name="Ohtoshi R."/>
            <person name="Malay A.D."/>
            <person name="Moran D.A.P."/>
            <person name="Tomita M."/>
            <person name="Numata K."/>
            <person name="Arakawa K."/>
        </authorList>
    </citation>
    <scope>NUCLEOTIDE SEQUENCE</scope>
</reference>
<name>A0A8X6RCD3_TRICX</name>
<accession>A0A8X6RCD3</accession>
<proteinExistence type="predicted"/>
<gene>
    <name evidence="1" type="ORF">TNCV_3680961</name>
</gene>
<dbReference type="AlphaFoldDB" id="A0A8X6RCD3"/>
<comment type="caution">
    <text evidence="1">The sequence shown here is derived from an EMBL/GenBank/DDBJ whole genome shotgun (WGS) entry which is preliminary data.</text>
</comment>
<dbReference type="EMBL" id="BMAU01021135">
    <property type="protein sequence ID" value="GFX91510.1"/>
    <property type="molecule type" value="Genomic_DNA"/>
</dbReference>
<sequence>MFGSKLGYDMRMMDVRDHRHHLLEKFLRAPLILQIPTRWRHSISTSAPFNQWPSCQHRRKNDANLALPPTFHYVSIEPPL</sequence>
<keyword evidence="2" id="KW-1185">Reference proteome</keyword>